<dbReference type="PRINTS" id="PR01021">
    <property type="entry name" value="OMPADOMAIN"/>
</dbReference>
<dbReference type="InterPro" id="IPR025511">
    <property type="entry name" value="DUF4398"/>
</dbReference>
<proteinExistence type="predicted"/>
<dbReference type="RefSeq" id="WP_180281883.1">
    <property type="nucleotide sequence ID" value="NZ_JABFDB010000006.1"/>
</dbReference>
<protein>
    <submittedName>
        <fullName evidence="7">OmpA family protein</fullName>
    </submittedName>
</protein>
<feature type="domain" description="OmpA-like" evidence="6">
    <location>
        <begin position="130"/>
        <end position="247"/>
    </location>
</feature>
<comment type="subcellular location">
    <subcellularLocation>
        <location evidence="1">Cell outer membrane</location>
    </subcellularLocation>
</comment>
<feature type="chain" id="PRO_5047505415" evidence="5">
    <location>
        <begin position="22"/>
        <end position="253"/>
    </location>
</feature>
<name>A0ABX2T737_9PROT</name>
<dbReference type="SUPFAM" id="SSF103088">
    <property type="entry name" value="OmpA-like"/>
    <property type="match status" value="1"/>
</dbReference>
<keyword evidence="2 3" id="KW-0472">Membrane</keyword>
<dbReference type="InterPro" id="IPR050330">
    <property type="entry name" value="Bact_OuterMem_StrucFunc"/>
</dbReference>
<comment type="caution">
    <text evidence="7">The sequence shown here is derived from an EMBL/GenBank/DDBJ whole genome shotgun (WGS) entry which is preliminary data.</text>
</comment>
<evidence type="ECO:0000259" key="6">
    <source>
        <dbReference type="PROSITE" id="PS51123"/>
    </source>
</evidence>
<dbReference type="Pfam" id="PF00691">
    <property type="entry name" value="OmpA"/>
    <property type="match status" value="1"/>
</dbReference>
<feature type="region of interest" description="Disordered" evidence="4">
    <location>
        <begin position="215"/>
        <end position="236"/>
    </location>
</feature>
<organism evidence="7 8">
    <name type="scientific">Azospirillum oleiclasticum</name>
    <dbReference type="NCBI Taxonomy" id="2735135"/>
    <lineage>
        <taxon>Bacteria</taxon>
        <taxon>Pseudomonadati</taxon>
        <taxon>Pseudomonadota</taxon>
        <taxon>Alphaproteobacteria</taxon>
        <taxon>Rhodospirillales</taxon>
        <taxon>Azospirillaceae</taxon>
        <taxon>Azospirillum</taxon>
    </lineage>
</organism>
<evidence type="ECO:0000256" key="2">
    <source>
        <dbReference type="ARBA" id="ARBA00023136"/>
    </source>
</evidence>
<dbReference type="CDD" id="cd07185">
    <property type="entry name" value="OmpA_C-like"/>
    <property type="match status" value="1"/>
</dbReference>
<evidence type="ECO:0000313" key="8">
    <source>
        <dbReference type="Proteomes" id="UP000584642"/>
    </source>
</evidence>
<dbReference type="PRINTS" id="PR01023">
    <property type="entry name" value="NAFLGMOTY"/>
</dbReference>
<keyword evidence="5" id="KW-0732">Signal</keyword>
<gene>
    <name evidence="7" type="ORF">HND93_10325</name>
</gene>
<accession>A0ABX2T737</accession>
<dbReference type="PROSITE" id="PS51123">
    <property type="entry name" value="OMPA_2"/>
    <property type="match status" value="1"/>
</dbReference>
<evidence type="ECO:0000256" key="5">
    <source>
        <dbReference type="SAM" id="SignalP"/>
    </source>
</evidence>
<evidence type="ECO:0000313" key="7">
    <source>
        <dbReference type="EMBL" id="NYZ20111.1"/>
    </source>
</evidence>
<feature type="signal peptide" evidence="5">
    <location>
        <begin position="1"/>
        <end position="21"/>
    </location>
</feature>
<sequence>MTMLRTIGALTLAAGTLAACAGTTETAGLQQATAAYQAVSTDPAVTANAPLEVRRAEEALRRAQAAAAEGESERTVNHLSYLATRRAQIAEETAGVKRAQAVAANPNEVRLAVRNQELERQLRDLQARRTERGLVMTLGDVLFATGSADLTAGAETRIQRLARFLEGQPGRTVRIEGYTDATGSSETNLRLSERRAESVRAALLAQGVNPTRVTTRGFGEAQPVASNSTDAGRQQNRRVEIVISDDGRVAETR</sequence>
<dbReference type="Proteomes" id="UP000584642">
    <property type="component" value="Unassembled WGS sequence"/>
</dbReference>
<evidence type="ECO:0000256" key="4">
    <source>
        <dbReference type="SAM" id="MobiDB-lite"/>
    </source>
</evidence>
<keyword evidence="8" id="KW-1185">Reference proteome</keyword>
<dbReference type="PROSITE" id="PS51257">
    <property type="entry name" value="PROKAR_LIPOPROTEIN"/>
    <property type="match status" value="1"/>
</dbReference>
<dbReference type="EMBL" id="JABFDB010000006">
    <property type="protein sequence ID" value="NYZ20111.1"/>
    <property type="molecule type" value="Genomic_DNA"/>
</dbReference>
<dbReference type="InterPro" id="IPR006664">
    <property type="entry name" value="OMP_bac"/>
</dbReference>
<dbReference type="PANTHER" id="PTHR30329">
    <property type="entry name" value="STATOR ELEMENT OF FLAGELLAR MOTOR COMPLEX"/>
    <property type="match status" value="1"/>
</dbReference>
<dbReference type="Gene3D" id="3.30.1330.60">
    <property type="entry name" value="OmpA-like domain"/>
    <property type="match status" value="1"/>
</dbReference>
<reference evidence="7 8" key="1">
    <citation type="submission" date="2020-05" db="EMBL/GenBank/DDBJ databases">
        <title>Azospirillum oleiclasticum sp. nov, a nitrogen-fixing and heavy crude oil-emulsifying bacterium isolated from the crude oil of Yumen Oilfield.</title>
        <authorList>
            <person name="Wu D."/>
            <person name="Cai M."/>
            <person name="Zhang X."/>
        </authorList>
    </citation>
    <scope>NUCLEOTIDE SEQUENCE [LARGE SCALE GENOMIC DNA]</scope>
    <source>
        <strain evidence="7 8">ROY-1-1-2</strain>
    </source>
</reference>
<dbReference type="InterPro" id="IPR006665">
    <property type="entry name" value="OmpA-like"/>
</dbReference>
<dbReference type="Pfam" id="PF14346">
    <property type="entry name" value="DUF4398"/>
    <property type="match status" value="1"/>
</dbReference>
<evidence type="ECO:0000256" key="3">
    <source>
        <dbReference type="PROSITE-ProRule" id="PRU00473"/>
    </source>
</evidence>
<feature type="compositionally biased region" description="Polar residues" evidence="4">
    <location>
        <begin position="224"/>
        <end position="234"/>
    </location>
</feature>
<dbReference type="InterPro" id="IPR036737">
    <property type="entry name" value="OmpA-like_sf"/>
</dbReference>
<evidence type="ECO:0000256" key="1">
    <source>
        <dbReference type="ARBA" id="ARBA00004442"/>
    </source>
</evidence>
<dbReference type="PANTHER" id="PTHR30329:SF20">
    <property type="entry name" value="EXPORTED PROTEIN"/>
    <property type="match status" value="1"/>
</dbReference>